<reference evidence="1" key="1">
    <citation type="submission" date="2021-09" db="EMBL/GenBank/DDBJ databases">
        <title>Isolation and characterization of 3-chlorobenzoate degrading bacteria from soils in Shizuoka.</title>
        <authorList>
            <person name="Ifat A."/>
            <person name="Ogawa N."/>
            <person name="Kimbara K."/>
            <person name="Moriuchi R."/>
            <person name="Dohra H."/>
            <person name="Shintani M."/>
        </authorList>
    </citation>
    <scope>NUCLEOTIDE SEQUENCE</scope>
    <source>
        <strain evidence="1">19CS2-2</strain>
    </source>
</reference>
<accession>A0ACB5QSH3</accession>
<protein>
    <submittedName>
        <fullName evidence="1">Uncharacterized protein</fullName>
    </submittedName>
</protein>
<keyword evidence="2" id="KW-1185">Reference proteome</keyword>
<dbReference type="EMBL" id="BPUR01000008">
    <property type="protein sequence ID" value="GJH18129.1"/>
    <property type="molecule type" value="Genomic_DNA"/>
</dbReference>
<comment type="caution">
    <text evidence="1">The sequence shown here is derived from an EMBL/GenBank/DDBJ whole genome shotgun (WGS) entry which is preliminary data.</text>
</comment>
<evidence type="ECO:0000313" key="2">
    <source>
        <dbReference type="Proteomes" id="UP001055013"/>
    </source>
</evidence>
<sequence length="153" mass="17107">MRRKSDANHEVLKGILETLFLEDVSITVREVARRHPSLNNASAFTRSEERMEVIGSYQARQQELRSIKGKLARRGDEKLTTELSKAQERISMLESDVRALVASHAGMIAAVLKSGGMSALEGFWQDYRAVALTLQKLRAIPGTDNIVRLMPKS</sequence>
<name>A0ACB5QSH3_9BURK</name>
<dbReference type="Proteomes" id="UP001055013">
    <property type="component" value="Unassembled WGS sequence"/>
</dbReference>
<gene>
    <name evidence="1" type="ORF">CBA19CS22_16325</name>
</gene>
<proteinExistence type="predicted"/>
<organism evidence="1 2">
    <name type="scientific">Caballeronia novacaledonica</name>
    <dbReference type="NCBI Taxonomy" id="1544861"/>
    <lineage>
        <taxon>Bacteria</taxon>
        <taxon>Pseudomonadati</taxon>
        <taxon>Pseudomonadota</taxon>
        <taxon>Betaproteobacteria</taxon>
        <taxon>Burkholderiales</taxon>
        <taxon>Burkholderiaceae</taxon>
        <taxon>Caballeronia</taxon>
    </lineage>
</organism>
<evidence type="ECO:0000313" key="1">
    <source>
        <dbReference type="EMBL" id="GJH18129.1"/>
    </source>
</evidence>